<dbReference type="InterPro" id="IPR050268">
    <property type="entry name" value="NADH-dep_flavin_reductase"/>
</dbReference>
<keyword evidence="1" id="KW-0560">Oxidoreductase</keyword>
<feature type="domain" description="Flavin reductase like" evidence="2">
    <location>
        <begin position="37"/>
        <end position="231"/>
    </location>
</feature>
<name>A0A8E2DVE9_9APHY</name>
<evidence type="ECO:0000313" key="3">
    <source>
        <dbReference type="EMBL" id="OCH96348.1"/>
    </source>
</evidence>
<dbReference type="AlphaFoldDB" id="A0A8E2DVE9"/>
<dbReference type="Gene3D" id="2.30.110.10">
    <property type="entry name" value="Electron Transport, Fmn-binding Protein, Chain A"/>
    <property type="match status" value="1"/>
</dbReference>
<evidence type="ECO:0000259" key="2">
    <source>
        <dbReference type="SMART" id="SM00903"/>
    </source>
</evidence>
<protein>
    <recommendedName>
        <fullName evidence="2">Flavin reductase like domain-containing protein</fullName>
    </recommendedName>
</protein>
<dbReference type="PANTHER" id="PTHR30466">
    <property type="entry name" value="FLAVIN REDUCTASE"/>
    <property type="match status" value="1"/>
</dbReference>
<accession>A0A8E2DVE9</accession>
<gene>
    <name evidence="3" type="ORF">OBBRIDRAFT_743850</name>
</gene>
<dbReference type="SUPFAM" id="SSF50475">
    <property type="entry name" value="FMN-binding split barrel"/>
    <property type="match status" value="1"/>
</dbReference>
<dbReference type="InterPro" id="IPR012349">
    <property type="entry name" value="Split_barrel_FMN-bd"/>
</dbReference>
<dbReference type="GO" id="GO:0010181">
    <property type="term" value="F:FMN binding"/>
    <property type="evidence" value="ECO:0007669"/>
    <property type="project" value="InterPro"/>
</dbReference>
<dbReference type="GO" id="GO:0042602">
    <property type="term" value="F:riboflavin reductase (NADPH) activity"/>
    <property type="evidence" value="ECO:0007669"/>
    <property type="project" value="TreeGrafter"/>
</dbReference>
<evidence type="ECO:0000256" key="1">
    <source>
        <dbReference type="ARBA" id="ARBA00023002"/>
    </source>
</evidence>
<reference evidence="3 4" key="1">
    <citation type="submission" date="2016-07" db="EMBL/GenBank/DDBJ databases">
        <title>Draft genome of the white-rot fungus Obba rivulosa 3A-2.</title>
        <authorList>
            <consortium name="DOE Joint Genome Institute"/>
            <person name="Miettinen O."/>
            <person name="Riley R."/>
            <person name="Acob R."/>
            <person name="Barry K."/>
            <person name="Cullen D."/>
            <person name="De Vries R."/>
            <person name="Hainaut M."/>
            <person name="Hatakka A."/>
            <person name="Henrissat B."/>
            <person name="Hilden K."/>
            <person name="Kuo R."/>
            <person name="Labutti K."/>
            <person name="Lipzen A."/>
            <person name="Makela M.R."/>
            <person name="Sandor L."/>
            <person name="Spatafora J.W."/>
            <person name="Grigoriev I.V."/>
            <person name="Hibbett D.S."/>
        </authorList>
    </citation>
    <scope>NUCLEOTIDE SEQUENCE [LARGE SCALE GENOMIC DNA]</scope>
    <source>
        <strain evidence="3 4">3A-2</strain>
    </source>
</reference>
<proteinExistence type="predicted"/>
<dbReference type="EMBL" id="KV722331">
    <property type="protein sequence ID" value="OCH96348.1"/>
    <property type="molecule type" value="Genomic_DNA"/>
</dbReference>
<organism evidence="3 4">
    <name type="scientific">Obba rivulosa</name>
    <dbReference type="NCBI Taxonomy" id="1052685"/>
    <lineage>
        <taxon>Eukaryota</taxon>
        <taxon>Fungi</taxon>
        <taxon>Dikarya</taxon>
        <taxon>Basidiomycota</taxon>
        <taxon>Agaricomycotina</taxon>
        <taxon>Agaricomycetes</taxon>
        <taxon>Polyporales</taxon>
        <taxon>Gelatoporiaceae</taxon>
        <taxon>Obba</taxon>
    </lineage>
</organism>
<dbReference type="OrthoDB" id="2015405at2759"/>
<dbReference type="Proteomes" id="UP000250043">
    <property type="component" value="Unassembled WGS sequence"/>
</dbReference>
<dbReference type="Pfam" id="PF01613">
    <property type="entry name" value="Flavin_Reduct"/>
    <property type="match status" value="1"/>
</dbReference>
<evidence type="ECO:0000313" key="4">
    <source>
        <dbReference type="Proteomes" id="UP000250043"/>
    </source>
</evidence>
<sequence length="245" mass="26480">MFTRANPWRIALRGLSRASSSNVPLTNDIRSDLRALLRETAQPVAVVTSLMPTQAGTSLEGHNRFHGATLSSFSSISMDPHPLVAFSLRIPSRMATALNSADADSPLSHLVINILSAAQASIAVRFSRPDLHSQPFASTPYLLTDDGLPVLEGCLGALSCKLVGVSWPLHDLHQLKGSSWGNEKTSWEGEGAASELFIAQVTKVEQLSTAEEGRECARTTPLLYYRRSYATTCDISSQESIAKKS</sequence>
<dbReference type="InterPro" id="IPR002563">
    <property type="entry name" value="Flavin_Rdtase-like_dom"/>
</dbReference>
<dbReference type="SMART" id="SM00903">
    <property type="entry name" value="Flavin_Reduct"/>
    <property type="match status" value="1"/>
</dbReference>
<dbReference type="PANTHER" id="PTHR30466:SF1">
    <property type="entry name" value="FMN REDUCTASE (NADH) RUTF"/>
    <property type="match status" value="1"/>
</dbReference>
<keyword evidence="4" id="KW-1185">Reference proteome</keyword>